<feature type="transmembrane region" description="Helical" evidence="1">
    <location>
        <begin position="51"/>
        <end position="67"/>
    </location>
</feature>
<evidence type="ECO:0000313" key="3">
    <source>
        <dbReference type="Proteomes" id="UP000614216"/>
    </source>
</evidence>
<name>A0A937FTA0_9BACT</name>
<comment type="caution">
    <text evidence="2">The sequence shown here is derived from an EMBL/GenBank/DDBJ whole genome shotgun (WGS) entry which is preliminary data.</text>
</comment>
<keyword evidence="1" id="KW-0812">Transmembrane</keyword>
<reference evidence="2" key="1">
    <citation type="submission" date="2021-01" db="EMBL/GenBank/DDBJ databases">
        <title>Fulvivirga kasyanovii gen. nov., sp nov., a novel member of the phylum Bacteroidetes isolated from seawater in a mussel farm.</title>
        <authorList>
            <person name="Zhao L.-H."/>
            <person name="Wang Z.-J."/>
        </authorList>
    </citation>
    <scope>NUCLEOTIDE SEQUENCE</scope>
    <source>
        <strain evidence="2">29W222</strain>
    </source>
</reference>
<dbReference type="RefSeq" id="WP_202854768.1">
    <property type="nucleotide sequence ID" value="NZ_JAEUGD010000004.1"/>
</dbReference>
<sequence>MTKIKVKINVPVPPIETIHQYRDFSRFMDQYKKYYSTVGIRDMLYKDRKKLVFIVIIILFLMLLLFVEDLHGIESENNEKPKTELLD</sequence>
<accession>A0A937FTA0</accession>
<dbReference type="EMBL" id="JAEUGD010000004">
    <property type="protein sequence ID" value="MBL6445229.1"/>
    <property type="molecule type" value="Genomic_DNA"/>
</dbReference>
<proteinExistence type="predicted"/>
<gene>
    <name evidence="2" type="ORF">JMN32_02845</name>
</gene>
<keyword evidence="1" id="KW-0472">Membrane</keyword>
<dbReference type="Proteomes" id="UP000614216">
    <property type="component" value="Unassembled WGS sequence"/>
</dbReference>
<keyword evidence="3" id="KW-1185">Reference proteome</keyword>
<protein>
    <submittedName>
        <fullName evidence="2">Uncharacterized protein</fullName>
    </submittedName>
</protein>
<dbReference type="AlphaFoldDB" id="A0A937FTA0"/>
<keyword evidence="1" id="KW-1133">Transmembrane helix</keyword>
<evidence type="ECO:0000256" key="1">
    <source>
        <dbReference type="SAM" id="Phobius"/>
    </source>
</evidence>
<organism evidence="2 3">
    <name type="scientific">Fulvivirga marina</name>
    <dbReference type="NCBI Taxonomy" id="2494733"/>
    <lineage>
        <taxon>Bacteria</taxon>
        <taxon>Pseudomonadati</taxon>
        <taxon>Bacteroidota</taxon>
        <taxon>Cytophagia</taxon>
        <taxon>Cytophagales</taxon>
        <taxon>Fulvivirgaceae</taxon>
        <taxon>Fulvivirga</taxon>
    </lineage>
</organism>
<evidence type="ECO:0000313" key="2">
    <source>
        <dbReference type="EMBL" id="MBL6445229.1"/>
    </source>
</evidence>